<dbReference type="EMBL" id="SPHZ02000009">
    <property type="protein sequence ID" value="KAF0898858.1"/>
    <property type="molecule type" value="Genomic_DNA"/>
</dbReference>
<proteinExistence type="predicted"/>
<organism evidence="2 3">
    <name type="scientific">Oryza meyeriana var. granulata</name>
    <dbReference type="NCBI Taxonomy" id="110450"/>
    <lineage>
        <taxon>Eukaryota</taxon>
        <taxon>Viridiplantae</taxon>
        <taxon>Streptophyta</taxon>
        <taxon>Embryophyta</taxon>
        <taxon>Tracheophyta</taxon>
        <taxon>Spermatophyta</taxon>
        <taxon>Magnoliopsida</taxon>
        <taxon>Liliopsida</taxon>
        <taxon>Poales</taxon>
        <taxon>Poaceae</taxon>
        <taxon>BOP clade</taxon>
        <taxon>Oryzoideae</taxon>
        <taxon>Oryzeae</taxon>
        <taxon>Oryzinae</taxon>
        <taxon>Oryza</taxon>
        <taxon>Oryza meyeriana</taxon>
    </lineage>
</organism>
<reference evidence="2 3" key="1">
    <citation type="submission" date="2019-11" db="EMBL/GenBank/DDBJ databases">
        <title>Whole genome sequence of Oryza granulata.</title>
        <authorList>
            <person name="Li W."/>
        </authorList>
    </citation>
    <scope>NUCLEOTIDE SEQUENCE [LARGE SCALE GENOMIC DNA]</scope>
    <source>
        <strain evidence="3">cv. Menghai</strain>
        <tissue evidence="2">Leaf</tissue>
    </source>
</reference>
<feature type="compositionally biased region" description="Low complexity" evidence="1">
    <location>
        <begin position="99"/>
        <end position="108"/>
    </location>
</feature>
<evidence type="ECO:0000256" key="1">
    <source>
        <dbReference type="SAM" id="MobiDB-lite"/>
    </source>
</evidence>
<name>A0A6G1CEE4_9ORYZ</name>
<evidence type="ECO:0000313" key="2">
    <source>
        <dbReference type="EMBL" id="KAF0898858.1"/>
    </source>
</evidence>
<protein>
    <submittedName>
        <fullName evidence="2">Uncharacterized protein</fullName>
    </submittedName>
</protein>
<evidence type="ECO:0000313" key="3">
    <source>
        <dbReference type="Proteomes" id="UP000479710"/>
    </source>
</evidence>
<feature type="region of interest" description="Disordered" evidence="1">
    <location>
        <begin position="1"/>
        <end position="108"/>
    </location>
</feature>
<dbReference type="Proteomes" id="UP000479710">
    <property type="component" value="Unassembled WGS sequence"/>
</dbReference>
<comment type="caution">
    <text evidence="2">The sequence shown here is derived from an EMBL/GenBank/DDBJ whole genome shotgun (WGS) entry which is preliminary data.</text>
</comment>
<gene>
    <name evidence="2" type="ORF">E2562_011921</name>
</gene>
<dbReference type="AlphaFoldDB" id="A0A6G1CEE4"/>
<feature type="compositionally biased region" description="Basic and acidic residues" evidence="1">
    <location>
        <begin position="73"/>
        <end position="91"/>
    </location>
</feature>
<keyword evidence="3" id="KW-1185">Reference proteome</keyword>
<sequence>MADGRPAAATENRRGAGRLDGIDGGWRSPATAMATGRRHSAGAVAALCRSGDGRLGTNEDRRRAKKRRGAGGRGEEERRRWGNTAGEERALSDGGAGATAGATVAHGK</sequence>
<accession>A0A6G1CEE4</accession>